<feature type="domain" description="G-protein coupled receptors family 1 profile" evidence="6">
    <location>
        <begin position="1"/>
        <end position="92"/>
    </location>
</feature>
<comment type="subcellular location">
    <subcellularLocation>
        <location evidence="1">Membrane</location>
    </subcellularLocation>
</comment>
<evidence type="ECO:0000256" key="2">
    <source>
        <dbReference type="ARBA" id="ARBA00022692"/>
    </source>
</evidence>
<dbReference type="EMBL" id="CAJNOM010000115">
    <property type="protein sequence ID" value="CAF1078494.1"/>
    <property type="molecule type" value="Genomic_DNA"/>
</dbReference>
<sequence>MPIFVIVIFSVALLLRVLYQKYRIRQQIQWRNYRKMAVQLLSISAIYIVFLFPWTILYTAYSAGLPSSIGADYYSVSSYLSYFVVMLTPFVCVMSLPELRKKCTNILLFQYRPTRVVHPETLTVTRLNPPRALSIMPNAQ</sequence>
<evidence type="ECO:0000259" key="6">
    <source>
        <dbReference type="PROSITE" id="PS50262"/>
    </source>
</evidence>
<dbReference type="SUPFAM" id="SSF81321">
    <property type="entry name" value="Family A G protein-coupled receptor-like"/>
    <property type="match status" value="1"/>
</dbReference>
<accession>A0A814MEA0</accession>
<evidence type="ECO:0000256" key="5">
    <source>
        <dbReference type="SAM" id="Phobius"/>
    </source>
</evidence>
<dbReference type="OrthoDB" id="10045887at2759"/>
<keyword evidence="8" id="KW-1185">Reference proteome</keyword>
<dbReference type="Gene3D" id="1.20.1070.10">
    <property type="entry name" value="Rhodopsin 7-helix transmembrane proteins"/>
    <property type="match status" value="1"/>
</dbReference>
<keyword evidence="4 5" id="KW-0472">Membrane</keyword>
<comment type="caution">
    <text evidence="7">The sequence shown here is derived from an EMBL/GenBank/DDBJ whole genome shotgun (WGS) entry which is preliminary data.</text>
</comment>
<dbReference type="PROSITE" id="PS50262">
    <property type="entry name" value="G_PROTEIN_RECEP_F1_2"/>
    <property type="match status" value="1"/>
</dbReference>
<organism evidence="7 8">
    <name type="scientific">Adineta steineri</name>
    <dbReference type="NCBI Taxonomy" id="433720"/>
    <lineage>
        <taxon>Eukaryota</taxon>
        <taxon>Metazoa</taxon>
        <taxon>Spiralia</taxon>
        <taxon>Gnathifera</taxon>
        <taxon>Rotifera</taxon>
        <taxon>Eurotatoria</taxon>
        <taxon>Bdelloidea</taxon>
        <taxon>Adinetida</taxon>
        <taxon>Adinetidae</taxon>
        <taxon>Adineta</taxon>
    </lineage>
</organism>
<protein>
    <recommendedName>
        <fullName evidence="6">G-protein coupled receptors family 1 profile domain-containing protein</fullName>
    </recommendedName>
</protein>
<keyword evidence="2 5" id="KW-0812">Transmembrane</keyword>
<proteinExistence type="predicted"/>
<dbReference type="GO" id="GO:0016020">
    <property type="term" value="C:membrane"/>
    <property type="evidence" value="ECO:0007669"/>
    <property type="project" value="UniProtKB-SubCell"/>
</dbReference>
<reference evidence="7" key="1">
    <citation type="submission" date="2021-02" db="EMBL/GenBank/DDBJ databases">
        <authorList>
            <person name="Nowell W R."/>
        </authorList>
    </citation>
    <scope>NUCLEOTIDE SEQUENCE</scope>
</reference>
<evidence type="ECO:0000256" key="3">
    <source>
        <dbReference type="ARBA" id="ARBA00022989"/>
    </source>
</evidence>
<dbReference type="Proteomes" id="UP000663832">
    <property type="component" value="Unassembled WGS sequence"/>
</dbReference>
<evidence type="ECO:0000313" key="8">
    <source>
        <dbReference type="Proteomes" id="UP000663832"/>
    </source>
</evidence>
<feature type="transmembrane region" description="Helical" evidence="5">
    <location>
        <begin position="36"/>
        <end position="56"/>
    </location>
</feature>
<name>A0A814MEA0_9BILA</name>
<evidence type="ECO:0000256" key="1">
    <source>
        <dbReference type="ARBA" id="ARBA00004370"/>
    </source>
</evidence>
<feature type="transmembrane region" description="Helical" evidence="5">
    <location>
        <begin position="6"/>
        <end position="24"/>
    </location>
</feature>
<dbReference type="AlphaFoldDB" id="A0A814MEA0"/>
<feature type="transmembrane region" description="Helical" evidence="5">
    <location>
        <begin position="76"/>
        <end position="96"/>
    </location>
</feature>
<dbReference type="InterPro" id="IPR017452">
    <property type="entry name" value="GPCR_Rhodpsn_7TM"/>
</dbReference>
<evidence type="ECO:0000313" key="7">
    <source>
        <dbReference type="EMBL" id="CAF1078494.1"/>
    </source>
</evidence>
<gene>
    <name evidence="7" type="ORF">QVE165_LOCUS19089</name>
</gene>
<evidence type="ECO:0000256" key="4">
    <source>
        <dbReference type="ARBA" id="ARBA00023136"/>
    </source>
</evidence>
<keyword evidence="3 5" id="KW-1133">Transmembrane helix</keyword>